<evidence type="ECO:0000313" key="1">
    <source>
        <dbReference type="EMBL" id="SFW13835.1"/>
    </source>
</evidence>
<keyword evidence="1" id="KW-0378">Hydrolase</keyword>
<dbReference type="Proteomes" id="UP000182740">
    <property type="component" value="Unassembled WGS sequence"/>
</dbReference>
<reference evidence="2" key="1">
    <citation type="submission" date="2016-11" db="EMBL/GenBank/DDBJ databases">
        <authorList>
            <person name="Varghese N."/>
            <person name="Submissions S."/>
        </authorList>
    </citation>
    <scope>NUCLEOTIDE SEQUENCE [LARGE SCALE GENOMIC DNA]</scope>
    <source>
        <strain evidence="2">DSM 44671</strain>
    </source>
</reference>
<sequence length="238" mass="25502">MPDRVALITVDVSRTLGIFTGRTTSTQLADLTPLAAIKPNLVGETVRSLLYRAPELTPDLASRLCDQLLIPRDNLPTQWHRGYEPYPHAQHVLEELAQIAPVVALSNMSVTGGPERVAAIKREHGHTLTEVYASFLLGGAKPERWLWHVTAGKHQAEPAHVVHIGDQLAADVYGAWAAGARVIHLRTSDQPVDYPADSGSRIASVHDLADAVPLIRAWAAGQPVPDAAAASPTSGGRA</sequence>
<proteinExistence type="predicted"/>
<dbReference type="InterPro" id="IPR036412">
    <property type="entry name" value="HAD-like_sf"/>
</dbReference>
<keyword evidence="2" id="KW-1185">Reference proteome</keyword>
<organism evidence="1 2">
    <name type="scientific">Amycolatopsis australiensis</name>
    <dbReference type="NCBI Taxonomy" id="546364"/>
    <lineage>
        <taxon>Bacteria</taxon>
        <taxon>Bacillati</taxon>
        <taxon>Actinomycetota</taxon>
        <taxon>Actinomycetes</taxon>
        <taxon>Pseudonocardiales</taxon>
        <taxon>Pseudonocardiaceae</taxon>
        <taxon>Amycolatopsis</taxon>
    </lineage>
</organism>
<dbReference type="InterPro" id="IPR023214">
    <property type="entry name" value="HAD_sf"/>
</dbReference>
<gene>
    <name evidence="1" type="ORF">SAMN04489730_0190</name>
</gene>
<name>A0A1K1LSJ6_9PSEU</name>
<dbReference type="Gene3D" id="3.40.50.1000">
    <property type="entry name" value="HAD superfamily/HAD-like"/>
    <property type="match status" value="1"/>
</dbReference>
<evidence type="ECO:0000313" key="2">
    <source>
        <dbReference type="Proteomes" id="UP000182740"/>
    </source>
</evidence>
<accession>A0A1K1LSJ6</accession>
<dbReference type="AlphaFoldDB" id="A0A1K1LSJ6"/>
<dbReference type="GO" id="GO:0016787">
    <property type="term" value="F:hydrolase activity"/>
    <property type="evidence" value="ECO:0007669"/>
    <property type="project" value="UniProtKB-KW"/>
</dbReference>
<dbReference type="EMBL" id="FPJG01000002">
    <property type="protein sequence ID" value="SFW13835.1"/>
    <property type="molecule type" value="Genomic_DNA"/>
</dbReference>
<dbReference type="SUPFAM" id="SSF56784">
    <property type="entry name" value="HAD-like"/>
    <property type="match status" value="1"/>
</dbReference>
<dbReference type="STRING" id="546364.SAMN04489730_0190"/>
<protein>
    <submittedName>
        <fullName evidence="1">Haloacid dehalogenase-like hydrolase</fullName>
    </submittedName>
</protein>
<dbReference type="Pfam" id="PF13242">
    <property type="entry name" value="Hydrolase_like"/>
    <property type="match status" value="1"/>
</dbReference>
<dbReference type="RefSeq" id="WP_072474439.1">
    <property type="nucleotide sequence ID" value="NZ_FPJG01000002.1"/>
</dbReference>